<dbReference type="SUPFAM" id="SSF54236">
    <property type="entry name" value="Ubiquitin-like"/>
    <property type="match status" value="1"/>
</dbReference>
<dbReference type="Gene3D" id="3.10.20.90">
    <property type="entry name" value="Phosphatidylinositol 3-kinase Catalytic Subunit, Chain A, domain 1"/>
    <property type="match status" value="1"/>
</dbReference>
<feature type="domain" description="Ubiquitin-like" evidence="1">
    <location>
        <begin position="24"/>
        <end position="99"/>
    </location>
</feature>
<dbReference type="PANTHER" id="PTHR10666">
    <property type="entry name" value="UBIQUITIN"/>
    <property type="match status" value="1"/>
</dbReference>
<proteinExistence type="predicted"/>
<dbReference type="Pfam" id="PF00240">
    <property type="entry name" value="ubiquitin"/>
    <property type="match status" value="1"/>
</dbReference>
<accession>A0A2P7YV29</accession>
<dbReference type="SMART" id="SM00213">
    <property type="entry name" value="UBQ"/>
    <property type="match status" value="1"/>
</dbReference>
<dbReference type="RefSeq" id="XP_024714912.1">
    <property type="nucleotide sequence ID" value="XM_024857032.1"/>
</dbReference>
<evidence type="ECO:0000259" key="1">
    <source>
        <dbReference type="PROSITE" id="PS50053"/>
    </source>
</evidence>
<evidence type="ECO:0000313" key="3">
    <source>
        <dbReference type="Proteomes" id="UP000241107"/>
    </source>
</evidence>
<reference evidence="2 3" key="1">
    <citation type="submission" date="2018-03" db="EMBL/GenBank/DDBJ databases">
        <title>Candida pseudohaemulonii genome assembly and annotation.</title>
        <authorList>
            <person name="Munoz J.F."/>
            <person name="Gade L.G."/>
            <person name="Chow N.A."/>
            <person name="Litvintseva A.P."/>
            <person name="Loparev V.N."/>
            <person name="Cuomo C.A."/>
        </authorList>
    </citation>
    <scope>NUCLEOTIDE SEQUENCE [LARGE SCALE GENOMIC DNA]</scope>
    <source>
        <strain evidence="2 3">B12108</strain>
    </source>
</reference>
<dbReference type="FunFam" id="3.10.20.90:FF:000211">
    <property type="entry name" value="Polyubiquitin 9"/>
    <property type="match status" value="1"/>
</dbReference>
<dbReference type="PROSITE" id="PS00299">
    <property type="entry name" value="UBIQUITIN_1"/>
    <property type="match status" value="1"/>
</dbReference>
<dbReference type="GO" id="GO:0031386">
    <property type="term" value="F:protein tag activity"/>
    <property type="evidence" value="ECO:0007669"/>
    <property type="project" value="EnsemblFungi"/>
</dbReference>
<dbReference type="GeneID" id="36565021"/>
<dbReference type="VEuPathDB" id="FungiDB:C7M61_001631"/>
<dbReference type="InterPro" id="IPR050158">
    <property type="entry name" value="Ubiquitin_ubiquitin-like"/>
</dbReference>
<dbReference type="InterPro" id="IPR019956">
    <property type="entry name" value="Ubiquitin_dom"/>
</dbReference>
<dbReference type="PRINTS" id="PR00348">
    <property type="entry name" value="UBIQUITIN"/>
</dbReference>
<dbReference type="InterPro" id="IPR029071">
    <property type="entry name" value="Ubiquitin-like_domsf"/>
</dbReference>
<evidence type="ECO:0000313" key="2">
    <source>
        <dbReference type="EMBL" id="PSK39822.1"/>
    </source>
</evidence>
<dbReference type="Proteomes" id="UP000241107">
    <property type="component" value="Unassembled WGS sequence"/>
</dbReference>
<dbReference type="STRING" id="418784.A0A2P7YV29"/>
<dbReference type="AlphaFoldDB" id="A0A2P7YV29"/>
<dbReference type="OrthoDB" id="428577at2759"/>
<dbReference type="InterPro" id="IPR000626">
    <property type="entry name" value="Ubiquitin-like_dom"/>
</dbReference>
<dbReference type="InterPro" id="IPR019954">
    <property type="entry name" value="Ubiquitin_CS"/>
</dbReference>
<gene>
    <name evidence="2" type="ORF">C7M61_001631</name>
</gene>
<dbReference type="PROSITE" id="PS50053">
    <property type="entry name" value="UBIQUITIN_2"/>
    <property type="match status" value="1"/>
</dbReference>
<dbReference type="EMBL" id="PYFQ01000002">
    <property type="protein sequence ID" value="PSK39822.1"/>
    <property type="molecule type" value="Genomic_DNA"/>
</dbReference>
<sequence>MNYDKFVVYIDEGFVCSPQSHIAMQVKVKTLTGRDIPVDVEASDKVIRIKEMMEEKEGIPPAQQRLIFNGSQLNDEITIEESGIQAGASLHLVLTLRGGH</sequence>
<name>A0A2P7YV29_9ASCO</name>
<comment type="caution">
    <text evidence="2">The sequence shown here is derived from an EMBL/GenBank/DDBJ whole genome shotgun (WGS) entry which is preliminary data.</text>
</comment>
<dbReference type="GO" id="GO:0045116">
    <property type="term" value="P:protein neddylation"/>
    <property type="evidence" value="ECO:0007669"/>
    <property type="project" value="EnsemblFungi"/>
</dbReference>
<organism evidence="2 3">
    <name type="scientific">Candidozyma pseudohaemuli</name>
    <dbReference type="NCBI Taxonomy" id="418784"/>
    <lineage>
        <taxon>Eukaryota</taxon>
        <taxon>Fungi</taxon>
        <taxon>Dikarya</taxon>
        <taxon>Ascomycota</taxon>
        <taxon>Saccharomycotina</taxon>
        <taxon>Pichiomycetes</taxon>
        <taxon>Metschnikowiaceae</taxon>
        <taxon>Candidozyma</taxon>
    </lineage>
</organism>
<protein>
    <recommendedName>
        <fullName evidence="1">Ubiquitin-like domain-containing protein</fullName>
    </recommendedName>
</protein>
<keyword evidence="3" id="KW-1185">Reference proteome</keyword>